<evidence type="ECO:0000259" key="2">
    <source>
        <dbReference type="Pfam" id="PF00112"/>
    </source>
</evidence>
<gene>
    <name evidence="3" type="ORF">CKAN_02682200</name>
</gene>
<dbReference type="PANTHER" id="PTHR12411">
    <property type="entry name" value="CYSTEINE PROTEASE FAMILY C1-RELATED"/>
    <property type="match status" value="1"/>
</dbReference>
<dbReference type="Gene3D" id="3.90.70.10">
    <property type="entry name" value="Cysteine proteinases"/>
    <property type="match status" value="1"/>
</dbReference>
<feature type="domain" description="Peptidase C1A papain C-terminal" evidence="2">
    <location>
        <begin position="2"/>
        <end position="92"/>
    </location>
</feature>
<organism evidence="3 4">
    <name type="scientific">Cinnamomum micranthum f. kanehirae</name>
    <dbReference type="NCBI Taxonomy" id="337451"/>
    <lineage>
        <taxon>Eukaryota</taxon>
        <taxon>Viridiplantae</taxon>
        <taxon>Streptophyta</taxon>
        <taxon>Embryophyta</taxon>
        <taxon>Tracheophyta</taxon>
        <taxon>Spermatophyta</taxon>
        <taxon>Magnoliopsida</taxon>
        <taxon>Magnoliidae</taxon>
        <taxon>Laurales</taxon>
        <taxon>Lauraceae</taxon>
        <taxon>Cinnamomum</taxon>
    </lineage>
</organism>
<evidence type="ECO:0000256" key="1">
    <source>
        <dbReference type="ARBA" id="ARBA00008455"/>
    </source>
</evidence>
<dbReference type="InterPro" id="IPR013128">
    <property type="entry name" value="Peptidase_C1A"/>
</dbReference>
<dbReference type="Proteomes" id="UP000283530">
    <property type="component" value="Unassembled WGS sequence"/>
</dbReference>
<dbReference type="Pfam" id="PF00112">
    <property type="entry name" value="Peptidase_C1"/>
    <property type="match status" value="1"/>
</dbReference>
<reference evidence="3 4" key="1">
    <citation type="journal article" date="2019" name="Nat. Plants">
        <title>Stout camphor tree genome fills gaps in understanding of flowering plant genome evolution.</title>
        <authorList>
            <person name="Chaw S.M."/>
            <person name="Liu Y.C."/>
            <person name="Wu Y.W."/>
            <person name="Wang H.Y."/>
            <person name="Lin C.I."/>
            <person name="Wu C.S."/>
            <person name="Ke H.M."/>
            <person name="Chang L.Y."/>
            <person name="Hsu C.Y."/>
            <person name="Yang H.T."/>
            <person name="Sudianto E."/>
            <person name="Hsu M.H."/>
            <person name="Wu K.P."/>
            <person name="Wang L.N."/>
            <person name="Leebens-Mack J.H."/>
            <person name="Tsai I.J."/>
        </authorList>
    </citation>
    <scope>NUCLEOTIDE SEQUENCE [LARGE SCALE GENOMIC DNA]</scope>
    <source>
        <strain evidence="4">cv. Chaw 1501</strain>
        <tissue evidence="3">Young leaves</tissue>
    </source>
</reference>
<name>A0A3S3RBL2_9MAGN</name>
<keyword evidence="4" id="KW-1185">Reference proteome</keyword>
<dbReference type="GO" id="GO:0006508">
    <property type="term" value="P:proteolysis"/>
    <property type="evidence" value="ECO:0007669"/>
    <property type="project" value="InterPro"/>
</dbReference>
<dbReference type="GO" id="GO:0008234">
    <property type="term" value="F:cysteine-type peptidase activity"/>
    <property type="evidence" value="ECO:0007669"/>
    <property type="project" value="InterPro"/>
</dbReference>
<evidence type="ECO:0000313" key="3">
    <source>
        <dbReference type="EMBL" id="RWR97391.1"/>
    </source>
</evidence>
<dbReference type="EMBL" id="QPKB01000013">
    <property type="protein sequence ID" value="RWR97391.1"/>
    <property type="molecule type" value="Genomic_DNA"/>
</dbReference>
<dbReference type="InterPro" id="IPR038765">
    <property type="entry name" value="Papain-like_cys_pep_sf"/>
</dbReference>
<proteinExistence type="inferred from homology"/>
<comment type="caution">
    <text evidence="3">The sequence shown here is derived from an EMBL/GenBank/DDBJ whole genome shotgun (WGS) entry which is preliminary data.</text>
</comment>
<accession>A0A3S3RBL2</accession>
<evidence type="ECO:0000313" key="4">
    <source>
        <dbReference type="Proteomes" id="UP000283530"/>
    </source>
</evidence>
<sequence length="95" mass="10145">MAAVAKRPVSAYVSANSEGFLEYKGEAPVMASLSHDGVLVVGYATDRDGAKYWIIKNSWGTKKWGEQGYMRLQRGVGEKGLCGIAAVASYPITSA</sequence>
<dbReference type="STRING" id="337451.A0A3S3RBL2"/>
<comment type="similarity">
    <text evidence="1">Belongs to the peptidase C1 family.</text>
</comment>
<dbReference type="InterPro" id="IPR000668">
    <property type="entry name" value="Peptidase_C1A_C"/>
</dbReference>
<protein>
    <submittedName>
        <fullName evidence="3">KDEL-tailed cysteine endopeptidase CEP1-like protein</fullName>
    </submittedName>
</protein>
<dbReference type="OrthoDB" id="10253408at2759"/>
<dbReference type="SUPFAM" id="SSF54001">
    <property type="entry name" value="Cysteine proteinases"/>
    <property type="match status" value="1"/>
</dbReference>
<dbReference type="AlphaFoldDB" id="A0A3S3RBL2"/>